<keyword evidence="3" id="KW-0012">Acyltransferase</keyword>
<keyword evidence="7" id="KW-1185">Reference proteome</keyword>
<dbReference type="InterPro" id="IPR013747">
    <property type="entry name" value="ACP_syn_III_C"/>
</dbReference>
<dbReference type="PANTHER" id="PTHR34069:SF2">
    <property type="entry name" value="BETA-KETOACYL-[ACYL-CARRIER-PROTEIN] SYNTHASE III"/>
    <property type="match status" value="1"/>
</dbReference>
<organism evidence="6 7">
    <name type="scientific">Streptomyces lunalinharesii</name>
    <dbReference type="NCBI Taxonomy" id="333384"/>
    <lineage>
        <taxon>Bacteria</taxon>
        <taxon>Bacillati</taxon>
        <taxon>Actinomycetota</taxon>
        <taxon>Actinomycetes</taxon>
        <taxon>Kitasatosporales</taxon>
        <taxon>Streptomycetaceae</taxon>
        <taxon>Streptomyces</taxon>
    </lineage>
</organism>
<dbReference type="CDD" id="cd00827">
    <property type="entry name" value="init_cond_enzymes"/>
    <property type="match status" value="1"/>
</dbReference>
<dbReference type="InterPro" id="IPR016039">
    <property type="entry name" value="Thiolase-like"/>
</dbReference>
<evidence type="ECO:0000256" key="1">
    <source>
        <dbReference type="ARBA" id="ARBA00022490"/>
    </source>
</evidence>
<dbReference type="SUPFAM" id="SSF53901">
    <property type="entry name" value="Thiolase-like"/>
    <property type="match status" value="1"/>
</dbReference>
<accession>A0ABN3SZQ2</accession>
<evidence type="ECO:0008006" key="8">
    <source>
        <dbReference type="Google" id="ProtNLM"/>
    </source>
</evidence>
<dbReference type="Gene3D" id="3.40.47.10">
    <property type="match status" value="2"/>
</dbReference>
<dbReference type="Pfam" id="PF08541">
    <property type="entry name" value="ACP_syn_III_C"/>
    <property type="match status" value="1"/>
</dbReference>
<keyword evidence="1" id="KW-0963">Cytoplasm</keyword>
<dbReference type="PANTHER" id="PTHR34069">
    <property type="entry name" value="3-OXOACYL-[ACYL-CARRIER-PROTEIN] SYNTHASE 3"/>
    <property type="match status" value="1"/>
</dbReference>
<dbReference type="RefSeq" id="WP_344583969.1">
    <property type="nucleotide sequence ID" value="NZ_BAAARK010000048.1"/>
</dbReference>
<reference evidence="6 7" key="1">
    <citation type="journal article" date="2019" name="Int. J. Syst. Evol. Microbiol.">
        <title>The Global Catalogue of Microorganisms (GCM) 10K type strain sequencing project: providing services to taxonomists for standard genome sequencing and annotation.</title>
        <authorList>
            <consortium name="The Broad Institute Genomics Platform"/>
            <consortium name="The Broad Institute Genome Sequencing Center for Infectious Disease"/>
            <person name="Wu L."/>
            <person name="Ma J."/>
        </authorList>
    </citation>
    <scope>NUCLEOTIDE SEQUENCE [LARGE SCALE GENOMIC DNA]</scope>
    <source>
        <strain evidence="6 7">JCM 16374</strain>
    </source>
</reference>
<dbReference type="EMBL" id="BAAARK010000048">
    <property type="protein sequence ID" value="GAA2689344.1"/>
    <property type="molecule type" value="Genomic_DNA"/>
</dbReference>
<dbReference type="Pfam" id="PF08545">
    <property type="entry name" value="ACP_syn_III"/>
    <property type="match status" value="1"/>
</dbReference>
<evidence type="ECO:0000313" key="7">
    <source>
        <dbReference type="Proteomes" id="UP001500994"/>
    </source>
</evidence>
<dbReference type="InterPro" id="IPR013751">
    <property type="entry name" value="ACP_syn_III_N"/>
</dbReference>
<evidence type="ECO:0000313" key="6">
    <source>
        <dbReference type="EMBL" id="GAA2689344.1"/>
    </source>
</evidence>
<evidence type="ECO:0000256" key="3">
    <source>
        <dbReference type="ARBA" id="ARBA00023315"/>
    </source>
</evidence>
<evidence type="ECO:0000259" key="5">
    <source>
        <dbReference type="Pfam" id="PF08545"/>
    </source>
</evidence>
<proteinExistence type="predicted"/>
<feature type="domain" description="Beta-ketoacyl-[acyl-carrier-protein] synthase III N-terminal" evidence="5">
    <location>
        <begin position="108"/>
        <end position="187"/>
    </location>
</feature>
<feature type="domain" description="Beta-ketoacyl-[acyl-carrier-protein] synthase III C-terminal" evidence="4">
    <location>
        <begin position="245"/>
        <end position="334"/>
    </location>
</feature>
<evidence type="ECO:0000259" key="4">
    <source>
        <dbReference type="Pfam" id="PF08541"/>
    </source>
</evidence>
<comment type="caution">
    <text evidence="6">The sequence shown here is derived from an EMBL/GenBank/DDBJ whole genome shotgun (WGS) entry which is preliminary data.</text>
</comment>
<gene>
    <name evidence="6" type="ORF">GCM10009864_74130</name>
</gene>
<keyword evidence="2" id="KW-0808">Transferase</keyword>
<evidence type="ECO:0000256" key="2">
    <source>
        <dbReference type="ARBA" id="ARBA00022679"/>
    </source>
</evidence>
<name>A0ABN3SZQ2_9ACTN</name>
<sequence>MRWNEMYIAATGSCFPERDDCARAVAEGRYDAQEHERNGYRSISVAGDMSAADMAVSAAGQGLARSGHTGDDIALVLHANVHHQGQDHWTPASYLQERVTGGRAPAMEIRQGSNGGLAGLVLALSYLSAHTGQDAALVTAADKFCPPVYDRYRSDKWMVLGDGASAAVLSRRGGFARVLATAMDSDPGLEEMYRGSGFTDAPFSTGLPLDLRERKREYMDRLGLAEVALRCSVGLQNVVKEAFGDAGTDLDDIARFVFPNVGRSLVQWDYLDAFGIDEERTTWEWGSGIGHAGAGDQFGGLDHLVAAGALSAGDRVVLAGSGIGFSWACAVLEIVEPPTWHRQGDA</sequence>
<dbReference type="Proteomes" id="UP001500994">
    <property type="component" value="Unassembled WGS sequence"/>
</dbReference>
<protein>
    <recommendedName>
        <fullName evidence="8">3-oxoacyl-ACP synthase</fullName>
    </recommendedName>
</protein>